<feature type="region of interest" description="Disordered" evidence="2">
    <location>
        <begin position="517"/>
        <end position="548"/>
    </location>
</feature>
<keyword evidence="1" id="KW-0802">TPR repeat</keyword>
<dbReference type="Pfam" id="PF13181">
    <property type="entry name" value="TPR_8"/>
    <property type="match status" value="2"/>
</dbReference>
<comment type="caution">
    <text evidence="3">The sequence shown here is derived from an EMBL/GenBank/DDBJ whole genome shotgun (WGS) entry which is preliminary data.</text>
</comment>
<dbReference type="AlphaFoldDB" id="A0A8T1WE16"/>
<name>A0A8T1WE16_9STRA</name>
<dbReference type="Proteomes" id="UP000694044">
    <property type="component" value="Unassembled WGS sequence"/>
</dbReference>
<dbReference type="PROSITE" id="PS50005">
    <property type="entry name" value="TPR"/>
    <property type="match status" value="2"/>
</dbReference>
<dbReference type="InterPro" id="IPR019734">
    <property type="entry name" value="TPR_rpt"/>
</dbReference>
<accession>A0A8T1WE16</accession>
<dbReference type="EMBL" id="JAGDFM010000032">
    <property type="protein sequence ID" value="KAG7390430.1"/>
    <property type="molecule type" value="Genomic_DNA"/>
</dbReference>
<evidence type="ECO:0000313" key="4">
    <source>
        <dbReference type="Proteomes" id="UP000694044"/>
    </source>
</evidence>
<proteinExistence type="predicted"/>
<feature type="repeat" description="TPR" evidence="1">
    <location>
        <begin position="385"/>
        <end position="418"/>
    </location>
</feature>
<evidence type="ECO:0000256" key="2">
    <source>
        <dbReference type="SAM" id="MobiDB-lite"/>
    </source>
</evidence>
<dbReference type="SMART" id="SM00028">
    <property type="entry name" value="TPR"/>
    <property type="match status" value="2"/>
</dbReference>
<protein>
    <submittedName>
        <fullName evidence="3">Progesterone-induced-blocking factor 1</fullName>
    </submittedName>
</protein>
<keyword evidence="4" id="KW-1185">Reference proteome</keyword>
<feature type="compositionally biased region" description="Acidic residues" evidence="2">
    <location>
        <begin position="539"/>
        <end position="548"/>
    </location>
</feature>
<feature type="repeat" description="TPR" evidence="1">
    <location>
        <begin position="429"/>
        <end position="462"/>
    </location>
</feature>
<reference evidence="3" key="1">
    <citation type="submission" date="2021-02" db="EMBL/GenBank/DDBJ databases">
        <authorList>
            <person name="Palmer J.M."/>
        </authorList>
    </citation>
    <scope>NUCLEOTIDE SEQUENCE</scope>
    <source>
        <strain evidence="3">SCRP734</strain>
    </source>
</reference>
<sequence length="548" mass="60473">MDIVSRLSAGSRLARSIVEVKFAMLGMRCAFLLRGRPSPTCRMAPHSGNRPTSATVSRDFASAAKAPSKWPKRLLIGVSVTATTAYLLPQLREHLRRTKQQGLRVLGDKSVQEVARLHLAEGDLDQATRYWSASFGAVRDPADAGATINEVCEHAAMCESVDLLSDGHQESPGCGRRQAHGRHGPVLPPHDGSRRSSIRLYEKYRAEFSASSNSPVVATLARTHQQRIPPLRAVAGFDGARQRGGRRLEQLVRDSAALRTRETALVSLFDDLMALHATKEERRRGRHEDGHDMMLGRLAARRGLVLPRKLLQGASALAAPRVATARALSTAARGGRGDGFYVSKRAAKSTLVLGAVLTGGFLYLKREDADRKEIRLLLERNKDAVTMATTIGVSYEKMDQFAKAIQFYRKALENLPVEMSVVYREDLRVQLLDHLGQCYKQTGDSETAEKHFQQAIEAYDQLKGKLSLSPDSDNDPRVLSKLDENLLNVFLHYVVLLTTLQRPDDAARARRRLSTIARGSPHLRGQVHRAGENPTSAEADGDEDSDFV</sequence>
<feature type="region of interest" description="Disordered" evidence="2">
    <location>
        <begin position="168"/>
        <end position="195"/>
    </location>
</feature>
<dbReference type="OrthoDB" id="122893at2759"/>
<organism evidence="3 4">
    <name type="scientific">Phytophthora pseudosyringae</name>
    <dbReference type="NCBI Taxonomy" id="221518"/>
    <lineage>
        <taxon>Eukaryota</taxon>
        <taxon>Sar</taxon>
        <taxon>Stramenopiles</taxon>
        <taxon>Oomycota</taxon>
        <taxon>Peronosporomycetes</taxon>
        <taxon>Peronosporales</taxon>
        <taxon>Peronosporaceae</taxon>
        <taxon>Phytophthora</taxon>
    </lineage>
</organism>
<evidence type="ECO:0000313" key="3">
    <source>
        <dbReference type="EMBL" id="KAG7390430.1"/>
    </source>
</evidence>
<evidence type="ECO:0000256" key="1">
    <source>
        <dbReference type="PROSITE-ProRule" id="PRU00339"/>
    </source>
</evidence>
<gene>
    <name evidence="3" type="primary">PIBF1_1</name>
    <name evidence="3" type="ORF">PHYPSEUDO_007953</name>
</gene>